<keyword evidence="3" id="KW-0645">Protease</keyword>
<proteinExistence type="inferred from homology"/>
<dbReference type="InterPro" id="IPR029030">
    <property type="entry name" value="Caspase-like_dom_sf"/>
</dbReference>
<dbReference type="PANTHER" id="PTHR48104:SF30">
    <property type="entry name" value="METACASPASE-1"/>
    <property type="match status" value="1"/>
</dbReference>
<dbReference type="GO" id="GO:0006508">
    <property type="term" value="P:proteolysis"/>
    <property type="evidence" value="ECO:0007669"/>
    <property type="project" value="InterPro"/>
</dbReference>
<dbReference type="PANTHER" id="PTHR48104">
    <property type="entry name" value="METACASPASE-4"/>
    <property type="match status" value="1"/>
</dbReference>
<evidence type="ECO:0000256" key="1">
    <source>
        <dbReference type="ARBA" id="ARBA00009005"/>
    </source>
</evidence>
<keyword evidence="7" id="KW-1185">Reference proteome</keyword>
<comment type="similarity">
    <text evidence="1">Belongs to the peptidase C14B family.</text>
</comment>
<dbReference type="Gene3D" id="3.40.50.1460">
    <property type="match status" value="1"/>
</dbReference>
<reference evidence="6 7" key="1">
    <citation type="submission" date="2015-06" db="EMBL/GenBank/DDBJ databases">
        <title>Survival trade-offs in plant roots during colonization by closely related pathogenic and mutualistic fungi.</title>
        <authorList>
            <person name="Hacquard S."/>
            <person name="Kracher B."/>
            <person name="Hiruma K."/>
            <person name="Weinman A."/>
            <person name="Muench P."/>
            <person name="Garrido Oter R."/>
            <person name="Ver Loren van Themaat E."/>
            <person name="Dallerey J.-F."/>
            <person name="Damm U."/>
            <person name="Henrissat B."/>
            <person name="Lespinet O."/>
            <person name="Thon M."/>
            <person name="Kemen E."/>
            <person name="McHardy A.C."/>
            <person name="Schulze-Lefert P."/>
            <person name="O'Connell R.J."/>
        </authorList>
    </citation>
    <scope>NUCLEOTIDE SEQUENCE [LARGE SCALE GENOMIC DNA]</scope>
    <source>
        <strain evidence="6 7">0861</strain>
    </source>
</reference>
<dbReference type="GO" id="GO:0004197">
    <property type="term" value="F:cysteine-type endopeptidase activity"/>
    <property type="evidence" value="ECO:0007669"/>
    <property type="project" value="InterPro"/>
</dbReference>
<keyword evidence="3" id="KW-0378">Hydrolase</keyword>
<protein>
    <submittedName>
        <fullName evidence="6">TPR domain-containing protein</fullName>
    </submittedName>
</protein>
<evidence type="ECO:0000259" key="5">
    <source>
        <dbReference type="Pfam" id="PF00656"/>
    </source>
</evidence>
<evidence type="ECO:0000256" key="2">
    <source>
        <dbReference type="ARBA" id="ARBA00022703"/>
    </source>
</evidence>
<evidence type="ECO:0000256" key="4">
    <source>
        <dbReference type="ARBA" id="ARBA00023145"/>
    </source>
</evidence>
<sequence>MAPFRQPKRFALLVGVDLYLSNSARKDKHGSALSLGNLHGCVNDVEAIRELLRTDFQVDTGSRNTTDTEPRESPDRLPTFENIRREFGNVIKQANAGDFFFFHFSGHGGRLQPVQGLSPPDRSADPSLLTADFCRGKPAVRGWQLNQWLKILDEKKVHVVAILDSCYSGGSWRSGRFRSPADWPIVPNLPVDEAAAQDAVAKPASRDGKLDKSWSINPEGFTLMAACGGREVAAEKTINGKPGGAFTYALVKHLKQNKRSNKLSTYRVVRDQIALDVTGQSPIVYGRDRLLFFGNIEPFSATPLVVDIRDGTVSLSIGKSHGVCLGSEFFSFPPPSGTGFSITQVNDFDCSARISAEAEHALRSDRSLVVPSRWSFGDQPLRVLVDSSFEIEFQTSLFRSLENRIASSIEITEMEETSGLDDSSLRVMQANNHIEIFGPKSWIGYRDSVRGLVITDQHIEERASRTAVALCHLARFEQVLNLKSLASDEPPPFKVKLSSNSSTYPGPFPNNQTHTFSFQNIGQDELYLTVVFLGPGFNVQQLYPSSESEECLQRGAERSFSFDVSIPRELRRTDPTDQTRVHRDILRTIVTRGKNVSWKSLELPHLWNAAQVELGRLPSSVGRDARVISPTSSWWVKDMEIHTHCT</sequence>
<dbReference type="Pfam" id="PF00656">
    <property type="entry name" value="Peptidase_C14"/>
    <property type="match status" value="1"/>
</dbReference>
<dbReference type="InterPro" id="IPR050452">
    <property type="entry name" value="Metacaspase"/>
</dbReference>
<organism evidence="6 7">
    <name type="scientific">Colletotrichum tofieldiae</name>
    <dbReference type="NCBI Taxonomy" id="708197"/>
    <lineage>
        <taxon>Eukaryota</taxon>
        <taxon>Fungi</taxon>
        <taxon>Dikarya</taxon>
        <taxon>Ascomycota</taxon>
        <taxon>Pezizomycotina</taxon>
        <taxon>Sordariomycetes</taxon>
        <taxon>Hypocreomycetidae</taxon>
        <taxon>Glomerellales</taxon>
        <taxon>Glomerellaceae</taxon>
        <taxon>Colletotrichum</taxon>
        <taxon>Colletotrichum spaethianum species complex</taxon>
    </lineage>
</organism>
<name>A0A161YCU1_9PEZI</name>
<dbReference type="AlphaFoldDB" id="A0A161YCU1"/>
<evidence type="ECO:0000313" key="6">
    <source>
        <dbReference type="EMBL" id="KZL70117.1"/>
    </source>
</evidence>
<evidence type="ECO:0000256" key="3">
    <source>
        <dbReference type="ARBA" id="ARBA00022807"/>
    </source>
</evidence>
<dbReference type="SUPFAM" id="SSF52129">
    <property type="entry name" value="Caspase-like"/>
    <property type="match status" value="1"/>
</dbReference>
<evidence type="ECO:0000313" key="7">
    <source>
        <dbReference type="Proteomes" id="UP000076552"/>
    </source>
</evidence>
<gene>
    <name evidence="6" type="ORF">CT0861_00509</name>
</gene>
<keyword evidence="4" id="KW-0865">Zymogen</keyword>
<dbReference type="GO" id="GO:0005737">
    <property type="term" value="C:cytoplasm"/>
    <property type="evidence" value="ECO:0007669"/>
    <property type="project" value="TreeGrafter"/>
</dbReference>
<dbReference type="Proteomes" id="UP000076552">
    <property type="component" value="Unassembled WGS sequence"/>
</dbReference>
<comment type="caution">
    <text evidence="6">The sequence shown here is derived from an EMBL/GenBank/DDBJ whole genome shotgun (WGS) entry which is preliminary data.</text>
</comment>
<keyword evidence="3" id="KW-0788">Thiol protease</keyword>
<feature type="domain" description="Peptidase C14 caspase" evidence="5">
    <location>
        <begin position="9"/>
        <end position="276"/>
    </location>
</feature>
<dbReference type="EMBL" id="LFIV01000095">
    <property type="protein sequence ID" value="KZL70117.1"/>
    <property type="molecule type" value="Genomic_DNA"/>
</dbReference>
<dbReference type="GO" id="GO:0006915">
    <property type="term" value="P:apoptotic process"/>
    <property type="evidence" value="ECO:0007669"/>
    <property type="project" value="UniProtKB-KW"/>
</dbReference>
<dbReference type="InterPro" id="IPR011600">
    <property type="entry name" value="Pept_C14_caspase"/>
</dbReference>
<accession>A0A161YCU1</accession>
<keyword evidence="2" id="KW-0053">Apoptosis</keyword>